<feature type="domain" description="Fibronectin type-III" evidence="4">
    <location>
        <begin position="60"/>
        <end position="147"/>
    </location>
</feature>
<dbReference type="PANTHER" id="PTHR46957">
    <property type="entry name" value="CYTOKINE RECEPTOR"/>
    <property type="match status" value="1"/>
</dbReference>
<feature type="domain" description="Fibronectin type-III" evidence="4">
    <location>
        <begin position="157"/>
        <end position="244"/>
    </location>
</feature>
<dbReference type="InterPro" id="IPR050713">
    <property type="entry name" value="RTP_Phos/Ushers"/>
</dbReference>
<dbReference type="Proteomes" id="UP000271554">
    <property type="component" value="Chromosome"/>
</dbReference>
<evidence type="ECO:0000256" key="2">
    <source>
        <dbReference type="ARBA" id="ARBA00023326"/>
    </source>
</evidence>
<feature type="compositionally biased region" description="Low complexity" evidence="3">
    <location>
        <begin position="134"/>
        <end position="148"/>
    </location>
</feature>
<dbReference type="Gene3D" id="2.60.40.10">
    <property type="entry name" value="Immunoglobulins"/>
    <property type="match status" value="3"/>
</dbReference>
<keyword evidence="5" id="KW-0378">Hydrolase</keyword>
<dbReference type="PROSITE" id="PS50853">
    <property type="entry name" value="FN3"/>
    <property type="match status" value="3"/>
</dbReference>
<accession>A0A387HFP0</accession>
<dbReference type="CDD" id="cd00063">
    <property type="entry name" value="FN3"/>
    <property type="match status" value="3"/>
</dbReference>
<dbReference type="AlphaFoldDB" id="A0A387HFP0"/>
<dbReference type="EMBL" id="CP032698">
    <property type="protein sequence ID" value="AYG79582.1"/>
    <property type="molecule type" value="Genomic_DNA"/>
</dbReference>
<dbReference type="SMART" id="SM00060">
    <property type="entry name" value="FN3"/>
    <property type="match status" value="3"/>
</dbReference>
<dbReference type="GO" id="GO:0008843">
    <property type="term" value="F:endochitinase activity"/>
    <property type="evidence" value="ECO:0007669"/>
    <property type="project" value="UniProtKB-EC"/>
</dbReference>
<gene>
    <name evidence="5" type="primary">chiA1_1</name>
    <name evidence="5" type="ORF">DWB77_01697</name>
</gene>
<proteinExistence type="predicted"/>
<evidence type="ECO:0000313" key="5">
    <source>
        <dbReference type="EMBL" id="AYG79582.1"/>
    </source>
</evidence>
<dbReference type="EC" id="3.2.1.14" evidence="5"/>
<keyword evidence="2" id="KW-0624">Polysaccharide degradation</keyword>
<evidence type="ECO:0000259" key="4">
    <source>
        <dbReference type="PROSITE" id="PS50853"/>
    </source>
</evidence>
<dbReference type="InterPro" id="IPR036116">
    <property type="entry name" value="FN3_sf"/>
</dbReference>
<keyword evidence="1 5" id="KW-0326">Glycosidase</keyword>
<dbReference type="Pfam" id="PF00041">
    <property type="entry name" value="fn3"/>
    <property type="match status" value="2"/>
</dbReference>
<evidence type="ECO:0000256" key="1">
    <source>
        <dbReference type="ARBA" id="ARBA00023295"/>
    </source>
</evidence>
<feature type="region of interest" description="Disordered" evidence="3">
    <location>
        <begin position="241"/>
        <end position="270"/>
    </location>
</feature>
<keyword evidence="2" id="KW-0119">Carbohydrate metabolism</keyword>
<organism evidence="5 6">
    <name type="scientific">Streptomyces hundungensis</name>
    <dbReference type="NCBI Taxonomy" id="1077946"/>
    <lineage>
        <taxon>Bacteria</taxon>
        <taxon>Bacillati</taxon>
        <taxon>Actinomycetota</taxon>
        <taxon>Actinomycetes</taxon>
        <taxon>Kitasatosporales</taxon>
        <taxon>Streptomycetaceae</taxon>
        <taxon>Streptomyces</taxon>
    </lineage>
</organism>
<feature type="domain" description="Fibronectin type-III" evidence="4">
    <location>
        <begin position="252"/>
        <end position="349"/>
    </location>
</feature>
<feature type="region of interest" description="Disordered" evidence="3">
    <location>
        <begin position="133"/>
        <end position="167"/>
    </location>
</feature>
<protein>
    <submittedName>
        <fullName evidence="5">Chitinase A1</fullName>
        <ecNumber evidence="5">3.2.1.14</ecNumber>
    </submittedName>
</protein>
<dbReference type="SUPFAM" id="SSF49265">
    <property type="entry name" value="Fibronectin type III"/>
    <property type="match status" value="2"/>
</dbReference>
<name>A0A387HFP0_9ACTN</name>
<evidence type="ECO:0000256" key="3">
    <source>
        <dbReference type="SAM" id="MobiDB-lite"/>
    </source>
</evidence>
<dbReference type="GO" id="GO:0000272">
    <property type="term" value="P:polysaccharide catabolic process"/>
    <property type="evidence" value="ECO:0007669"/>
    <property type="project" value="UniProtKB-KW"/>
</dbReference>
<dbReference type="PANTHER" id="PTHR46957:SF3">
    <property type="entry name" value="CYTOKINE RECEPTOR"/>
    <property type="match status" value="1"/>
</dbReference>
<dbReference type="GO" id="GO:0016020">
    <property type="term" value="C:membrane"/>
    <property type="evidence" value="ECO:0007669"/>
    <property type="project" value="UniProtKB-SubCell"/>
</dbReference>
<evidence type="ECO:0000313" key="6">
    <source>
        <dbReference type="Proteomes" id="UP000271554"/>
    </source>
</evidence>
<dbReference type="InterPro" id="IPR013783">
    <property type="entry name" value="Ig-like_fold"/>
</dbReference>
<keyword evidence="6" id="KW-1185">Reference proteome</keyword>
<sequence length="349" mass="36069">MLRHRRTSRVTSRRSGRRSGGVLARIAARAAAPLAASLVLPLLLTGCGGGEDRDRRSPSVPGAVTAQASSATSVHVMWRPSTDDRAVTGYEILRDGTTAKRVPADLSMIDVGGLTASTSYRFTVRARDAAGNLSAPSAPAAVTTPAATPDDKRPPTAPAHLTGRADGTGAAELSWGRALDDVGVTAYDVYQEGTRIHSVGGATLSARLTGLRPGTVYTFTVRARDAADNASPDSDAVDITTASAPGAPPSIAPTRLRTSVGRAPSGSGTDITLRWVPPHTGGAIGAYQLFLNGAPTTTIVPGVPSPEGLTSYTFTVTDPPGTRYSVKLRARLPDGRWGDFSAQPTVVVP</sequence>
<reference evidence="5 6" key="1">
    <citation type="submission" date="2018-10" db="EMBL/GenBank/DDBJ databases">
        <title>Relationship between Morphology and Antimicrobial Activity in Streptomyces.</title>
        <authorList>
            <person name="Kang H.J."/>
            <person name="Kim S.B."/>
        </authorList>
    </citation>
    <scope>NUCLEOTIDE SEQUENCE [LARGE SCALE GENOMIC DNA]</scope>
    <source>
        <strain evidence="5 6">BH38</strain>
    </source>
</reference>
<dbReference type="InterPro" id="IPR003961">
    <property type="entry name" value="FN3_dom"/>
</dbReference>
<dbReference type="KEGG" id="shun:DWB77_01697"/>
<feature type="region of interest" description="Disordered" evidence="3">
    <location>
        <begin position="50"/>
        <end position="70"/>
    </location>
</feature>